<dbReference type="OrthoDB" id="834556at2"/>
<dbReference type="GO" id="GO:0016829">
    <property type="term" value="F:lyase activity"/>
    <property type="evidence" value="ECO:0007669"/>
    <property type="project" value="InterPro"/>
</dbReference>
<dbReference type="Proteomes" id="UP000317835">
    <property type="component" value="Chromosome"/>
</dbReference>
<organism evidence="1 2">
    <name type="scientific">Tautonia plasticadhaerens</name>
    <dbReference type="NCBI Taxonomy" id="2527974"/>
    <lineage>
        <taxon>Bacteria</taxon>
        <taxon>Pseudomonadati</taxon>
        <taxon>Planctomycetota</taxon>
        <taxon>Planctomycetia</taxon>
        <taxon>Isosphaerales</taxon>
        <taxon>Isosphaeraceae</taxon>
        <taxon>Tautonia</taxon>
    </lineage>
</organism>
<dbReference type="EMBL" id="CP036426">
    <property type="protein sequence ID" value="QDV35654.1"/>
    <property type="molecule type" value="Genomic_DNA"/>
</dbReference>
<dbReference type="KEGG" id="tpla:ElP_35580"/>
<dbReference type="Pfam" id="PF06314">
    <property type="entry name" value="ADC"/>
    <property type="match status" value="1"/>
</dbReference>
<reference evidence="1 2" key="1">
    <citation type="submission" date="2019-02" db="EMBL/GenBank/DDBJ databases">
        <title>Deep-cultivation of Planctomycetes and their phenomic and genomic characterization uncovers novel biology.</title>
        <authorList>
            <person name="Wiegand S."/>
            <person name="Jogler M."/>
            <person name="Boedeker C."/>
            <person name="Pinto D."/>
            <person name="Vollmers J."/>
            <person name="Rivas-Marin E."/>
            <person name="Kohn T."/>
            <person name="Peeters S.H."/>
            <person name="Heuer A."/>
            <person name="Rast P."/>
            <person name="Oberbeckmann S."/>
            <person name="Bunk B."/>
            <person name="Jeske O."/>
            <person name="Meyerdierks A."/>
            <person name="Storesund J.E."/>
            <person name="Kallscheuer N."/>
            <person name="Luecker S."/>
            <person name="Lage O.M."/>
            <person name="Pohl T."/>
            <person name="Merkel B.J."/>
            <person name="Hornburger P."/>
            <person name="Mueller R.-W."/>
            <person name="Bruemmer F."/>
            <person name="Labrenz M."/>
            <person name="Spormann A.M."/>
            <person name="Op den Camp H."/>
            <person name="Overmann J."/>
            <person name="Amann R."/>
            <person name="Jetten M.S.M."/>
            <person name="Mascher T."/>
            <person name="Medema M.H."/>
            <person name="Devos D.P."/>
            <person name="Kaster A.-K."/>
            <person name="Ovreas L."/>
            <person name="Rohde M."/>
            <person name="Galperin M.Y."/>
            <person name="Jogler C."/>
        </authorList>
    </citation>
    <scope>NUCLEOTIDE SEQUENCE [LARGE SCALE GENOMIC DNA]</scope>
    <source>
        <strain evidence="1 2">ElP</strain>
    </source>
</reference>
<evidence type="ECO:0000313" key="2">
    <source>
        <dbReference type="Proteomes" id="UP000317835"/>
    </source>
</evidence>
<dbReference type="InterPro" id="IPR010451">
    <property type="entry name" value="Acetoacetate_decarboxylase"/>
</dbReference>
<keyword evidence="2" id="KW-1185">Reference proteome</keyword>
<gene>
    <name evidence="1" type="ORF">ElP_35580</name>
</gene>
<accession>A0A518H475</accession>
<dbReference type="InterPro" id="IPR023375">
    <property type="entry name" value="ADC_dom_sf"/>
</dbReference>
<name>A0A518H475_9BACT</name>
<proteinExistence type="predicted"/>
<dbReference type="RefSeq" id="WP_145271370.1">
    <property type="nucleotide sequence ID" value="NZ_CP036426.1"/>
</dbReference>
<dbReference type="SUPFAM" id="SSF160104">
    <property type="entry name" value="Acetoacetate decarboxylase-like"/>
    <property type="match status" value="1"/>
</dbReference>
<sequence>MGWRSGTGRLARQQPAALIGSIPRLGETWLPVGRKALVGAAYLAPVDLVRPLVPEELEFIPVLPGRTLATLFIADYGPGSTLEYHELGLQPALVRFRGVAAAWNSLLLVDSHASVQGGELLGFSKRLASFDWREEVGPGGRASGECLVRLNEQEVVRIRYRQGRMPLPGVPVQAMTIRDDMVLCFRNRLRGRYRWSHVEIEPTQDGPAGIIGGFGRPILTGVATGYQGVMGDAVRALGFLAHRHPG</sequence>
<evidence type="ECO:0000313" key="1">
    <source>
        <dbReference type="EMBL" id="QDV35654.1"/>
    </source>
</evidence>
<protein>
    <submittedName>
        <fullName evidence="1">Acetoacetate decarboxylase (ADC)</fullName>
    </submittedName>
</protein>
<dbReference type="AlphaFoldDB" id="A0A518H475"/>
<dbReference type="Gene3D" id="2.40.400.10">
    <property type="entry name" value="Acetoacetate decarboxylase-like"/>
    <property type="match status" value="1"/>
</dbReference>